<dbReference type="OrthoDB" id="5372414at2"/>
<evidence type="ECO:0000313" key="3">
    <source>
        <dbReference type="EMBL" id="CBY82787.1"/>
    </source>
</evidence>
<dbReference type="InterPro" id="IPR042175">
    <property type="entry name" value="Cell/Rod_MreC_2"/>
</dbReference>
<dbReference type="Gene3D" id="2.40.10.350">
    <property type="entry name" value="Rod shape-determining protein MreC, domain 2"/>
    <property type="match status" value="1"/>
</dbReference>
<keyword evidence="4" id="KW-1185">Reference proteome</keyword>
<dbReference type="GO" id="GO:0005886">
    <property type="term" value="C:plasma membrane"/>
    <property type="evidence" value="ECO:0007669"/>
    <property type="project" value="TreeGrafter"/>
</dbReference>
<dbReference type="EMBL" id="FQ670179">
    <property type="protein sequence ID" value="CBY82787.1"/>
    <property type="molecule type" value="Genomic_DNA"/>
</dbReference>
<dbReference type="Proteomes" id="UP000007934">
    <property type="component" value="Chromosome"/>
</dbReference>
<dbReference type="RefSeq" id="WP_013469156.1">
    <property type="nucleotide sequence ID" value="NC_014810.2"/>
</dbReference>
<dbReference type="PANTHER" id="PTHR34138:SF1">
    <property type="entry name" value="CELL SHAPE-DETERMINING PROTEIN MREC"/>
    <property type="match status" value="1"/>
</dbReference>
<accession>E7AB27</accession>
<gene>
    <name evidence="3" type="primary">mreC</name>
    <name evidence="3" type="ordered locus">Hfelis_07030</name>
</gene>
<dbReference type="InterPro" id="IPR055342">
    <property type="entry name" value="MreC_beta-barrel_core"/>
</dbReference>
<dbReference type="Pfam" id="PF04085">
    <property type="entry name" value="MreC"/>
    <property type="match status" value="1"/>
</dbReference>
<organism evidence="3 4">
    <name type="scientific">Helicobacter felis (strain ATCC 49179 / CCUG 28539 / NCTC 12436 / CS1)</name>
    <dbReference type="NCBI Taxonomy" id="936155"/>
    <lineage>
        <taxon>Bacteria</taxon>
        <taxon>Pseudomonadati</taxon>
        <taxon>Campylobacterota</taxon>
        <taxon>Epsilonproteobacteria</taxon>
        <taxon>Campylobacterales</taxon>
        <taxon>Helicobacteraceae</taxon>
        <taxon>Helicobacter</taxon>
    </lineage>
</organism>
<dbReference type="HOGENOM" id="CLU_061154_0_0_7"/>
<dbReference type="GeneID" id="36133382"/>
<evidence type="ECO:0000313" key="4">
    <source>
        <dbReference type="Proteomes" id="UP000007934"/>
    </source>
</evidence>
<dbReference type="eggNOG" id="COG1792">
    <property type="taxonomic scope" value="Bacteria"/>
</dbReference>
<feature type="region of interest" description="Disordered" evidence="1">
    <location>
        <begin position="96"/>
        <end position="122"/>
    </location>
</feature>
<dbReference type="STRING" id="936155.HFELIS_07030"/>
<dbReference type="InterPro" id="IPR007221">
    <property type="entry name" value="MreC"/>
</dbReference>
<reference evidence="3 4" key="1">
    <citation type="journal article" date="2011" name="Genome Biol. Evol.">
        <title>Comparative whole genome sequence analysis of the carcinogenic bacterial model pathogen Helicobacter felis.</title>
        <authorList>
            <person name="Arnold I.C."/>
            <person name="Zigova Z."/>
            <person name="Holden M."/>
            <person name="Lawley T.D."/>
            <person name="Rad R."/>
            <person name="Dougan G."/>
            <person name="Falkow S."/>
            <person name="Bentley S.D."/>
            <person name="Muller A."/>
        </authorList>
    </citation>
    <scope>NUCLEOTIDE SEQUENCE [LARGE SCALE GENOMIC DNA]</scope>
    <source>
        <strain evidence="4">ATCC 49179 / CCUG 28539 / NCTC 12436 / CS1</strain>
    </source>
</reference>
<evidence type="ECO:0000256" key="1">
    <source>
        <dbReference type="SAM" id="MobiDB-lite"/>
    </source>
</evidence>
<dbReference type="KEGG" id="hfe:HFELIS_07030"/>
<feature type="domain" description="Rod shape-determining protein MreC beta-barrel core" evidence="2">
    <location>
        <begin position="189"/>
        <end position="259"/>
    </location>
</feature>
<protein>
    <submittedName>
        <fullName evidence="3">Rod shape determining protein MreC</fullName>
    </submittedName>
</protein>
<dbReference type="PANTHER" id="PTHR34138">
    <property type="entry name" value="CELL SHAPE-DETERMINING PROTEIN MREC"/>
    <property type="match status" value="1"/>
</dbReference>
<name>E7AB27_HELFC</name>
<sequence>MLHKRTVLILVLIACALWALNIRGSSSFLSDKIKIGFSQLREAIANAYQRHIDQASTIAKYQVELEAYRRLQFSYADLNARNQALALEIHDLSNLAHTPPPTDTTPDAKKNLGTPTPSAKKTPTPLYQAPHFLLTRVYGFAQLNNPYEILLDVQGTYPRDQIFGMVAFGRAIGIALQKNGRFVGLLHGDAQASYSVAIKSGGKVYYGFITNQNFKTYVDFLPAYAPLKAGDVVVTSGLDGIFSAGIFVGKVAKISNHYTYKKALLQLEHLDRMLFYTTLVISPPPPPSPQT</sequence>
<evidence type="ECO:0000259" key="2">
    <source>
        <dbReference type="Pfam" id="PF04085"/>
    </source>
</evidence>
<dbReference type="AlphaFoldDB" id="E7AB27"/>
<dbReference type="GO" id="GO:0008360">
    <property type="term" value="P:regulation of cell shape"/>
    <property type="evidence" value="ECO:0007669"/>
    <property type="project" value="InterPro"/>
</dbReference>
<proteinExistence type="predicted"/>